<dbReference type="GO" id="GO:0005125">
    <property type="term" value="F:cytokine activity"/>
    <property type="evidence" value="ECO:0007669"/>
    <property type="project" value="UniProtKB-KW"/>
</dbReference>
<comment type="subcellular location">
    <subcellularLocation>
        <location evidence="1">Secreted</location>
    </subcellularLocation>
</comment>
<comment type="caution">
    <text evidence="7">The sequence shown here is derived from an EMBL/GenBank/DDBJ whole genome shotgun (WGS) entry which is preliminary data.</text>
</comment>
<evidence type="ECO:0000256" key="5">
    <source>
        <dbReference type="ARBA" id="ARBA00022729"/>
    </source>
</evidence>
<dbReference type="EMBL" id="WNTK01000013">
    <property type="protein sequence ID" value="KAG9473856.1"/>
    <property type="molecule type" value="Genomic_DNA"/>
</dbReference>
<evidence type="ECO:0000256" key="4">
    <source>
        <dbReference type="ARBA" id="ARBA00022525"/>
    </source>
</evidence>
<dbReference type="InterPro" id="IPR020440">
    <property type="entry name" value="IL-17_chr"/>
</dbReference>
<organism evidence="7 8">
    <name type="scientific">Eleutherodactylus coqui</name>
    <name type="common">Puerto Rican coqui</name>
    <dbReference type="NCBI Taxonomy" id="57060"/>
    <lineage>
        <taxon>Eukaryota</taxon>
        <taxon>Metazoa</taxon>
        <taxon>Chordata</taxon>
        <taxon>Craniata</taxon>
        <taxon>Vertebrata</taxon>
        <taxon>Euteleostomi</taxon>
        <taxon>Amphibia</taxon>
        <taxon>Batrachia</taxon>
        <taxon>Anura</taxon>
        <taxon>Neobatrachia</taxon>
        <taxon>Hyloidea</taxon>
        <taxon>Eleutherodactylidae</taxon>
        <taxon>Eleutherodactylinae</taxon>
        <taxon>Eleutherodactylus</taxon>
        <taxon>Eleutherodactylus</taxon>
    </lineage>
</organism>
<reference evidence="7" key="1">
    <citation type="thesis" date="2020" institute="ProQuest LLC" country="789 East Eisenhower Parkway, Ann Arbor, MI, USA">
        <title>Comparative Genomics and Chromosome Evolution.</title>
        <authorList>
            <person name="Mudd A.B."/>
        </authorList>
    </citation>
    <scope>NUCLEOTIDE SEQUENCE</scope>
    <source>
        <strain evidence="7">HN-11 Male</strain>
        <tissue evidence="7">Kidney and liver</tissue>
    </source>
</reference>
<evidence type="ECO:0000256" key="2">
    <source>
        <dbReference type="ARBA" id="ARBA00007236"/>
    </source>
</evidence>
<comment type="similarity">
    <text evidence="2">Belongs to the IL-17 family.</text>
</comment>
<dbReference type="SUPFAM" id="SSF57501">
    <property type="entry name" value="Cystine-knot cytokines"/>
    <property type="match status" value="1"/>
</dbReference>
<dbReference type="Proteomes" id="UP000770717">
    <property type="component" value="Unassembled WGS sequence"/>
</dbReference>
<dbReference type="InterPro" id="IPR029034">
    <property type="entry name" value="Cystine-knot_cytokine"/>
</dbReference>
<keyword evidence="3" id="KW-0202">Cytokine</keyword>
<proteinExistence type="inferred from homology"/>
<accession>A0A8J6JZI9</accession>
<keyword evidence="4" id="KW-0964">Secreted</keyword>
<dbReference type="Pfam" id="PF06083">
    <property type="entry name" value="IL17"/>
    <property type="match status" value="1"/>
</dbReference>
<feature type="chain" id="PRO_5035170024" evidence="6">
    <location>
        <begin position="20"/>
        <end position="154"/>
    </location>
</feature>
<evidence type="ECO:0000256" key="1">
    <source>
        <dbReference type="ARBA" id="ARBA00004613"/>
    </source>
</evidence>
<sequence>MKKLMLSIILILSFPLCQGKRSMNCKDPTEEHLRQKLERLSTDYLLPSNSDQIPDAKMKKCPTSVNTSSELIQDRSISPWSYRINEDMNRYPRQIVEAYCLCKGCVTSKESSMVSEPFYREVPVLQKTKKCKKSRFIYKQKHIKIAEFCICRFH</sequence>
<name>A0A8J6JZI9_ELECQ</name>
<gene>
    <name evidence="7" type="ORF">GDO78_004253</name>
</gene>
<dbReference type="GO" id="GO:0006954">
    <property type="term" value="P:inflammatory response"/>
    <property type="evidence" value="ECO:0007669"/>
    <property type="project" value="InterPro"/>
</dbReference>
<keyword evidence="5 6" id="KW-0732">Signal</keyword>
<dbReference type="InterPro" id="IPR010345">
    <property type="entry name" value="IL-17_fam"/>
</dbReference>
<protein>
    <submittedName>
        <fullName evidence="7">Uncharacterized protein</fullName>
    </submittedName>
</protein>
<evidence type="ECO:0000256" key="6">
    <source>
        <dbReference type="SAM" id="SignalP"/>
    </source>
</evidence>
<keyword evidence="8" id="KW-1185">Reference proteome</keyword>
<dbReference type="AlphaFoldDB" id="A0A8J6JZI9"/>
<evidence type="ECO:0000313" key="7">
    <source>
        <dbReference type="EMBL" id="KAG9473856.1"/>
    </source>
</evidence>
<evidence type="ECO:0000256" key="3">
    <source>
        <dbReference type="ARBA" id="ARBA00022514"/>
    </source>
</evidence>
<dbReference type="GO" id="GO:0005615">
    <property type="term" value="C:extracellular space"/>
    <property type="evidence" value="ECO:0007669"/>
    <property type="project" value="UniProtKB-KW"/>
</dbReference>
<evidence type="ECO:0000313" key="8">
    <source>
        <dbReference type="Proteomes" id="UP000770717"/>
    </source>
</evidence>
<dbReference type="Gene3D" id="2.10.90.10">
    <property type="entry name" value="Cystine-knot cytokines"/>
    <property type="match status" value="1"/>
</dbReference>
<feature type="signal peptide" evidence="6">
    <location>
        <begin position="1"/>
        <end position="19"/>
    </location>
</feature>
<dbReference type="OrthoDB" id="6038945at2759"/>
<dbReference type="PRINTS" id="PR01932">
    <property type="entry name" value="INTRLEUKIN17"/>
</dbReference>